<organism evidence="2 3">
    <name type="scientific">Zymoseptoria tritici ST99CH_1E4</name>
    <dbReference type="NCBI Taxonomy" id="1276532"/>
    <lineage>
        <taxon>Eukaryota</taxon>
        <taxon>Fungi</taxon>
        <taxon>Dikarya</taxon>
        <taxon>Ascomycota</taxon>
        <taxon>Pezizomycotina</taxon>
        <taxon>Dothideomycetes</taxon>
        <taxon>Dothideomycetidae</taxon>
        <taxon>Mycosphaerellales</taxon>
        <taxon>Mycosphaerellaceae</taxon>
        <taxon>Zymoseptoria</taxon>
    </lineage>
</organism>
<dbReference type="AlphaFoldDB" id="A0A2H1GI55"/>
<feature type="region of interest" description="Disordered" evidence="1">
    <location>
        <begin position="1"/>
        <end position="84"/>
    </location>
</feature>
<protein>
    <submittedName>
        <fullName evidence="2">Uncharacterized protein</fullName>
    </submittedName>
</protein>
<evidence type="ECO:0000313" key="3">
    <source>
        <dbReference type="Proteomes" id="UP000245764"/>
    </source>
</evidence>
<feature type="compositionally biased region" description="Acidic residues" evidence="1">
    <location>
        <begin position="37"/>
        <end position="50"/>
    </location>
</feature>
<name>A0A2H1GI55_ZYMTR</name>
<evidence type="ECO:0000313" key="2">
    <source>
        <dbReference type="EMBL" id="SMR53219.1"/>
    </source>
</evidence>
<dbReference type="Proteomes" id="UP000245764">
    <property type="component" value="Chromosome 5"/>
</dbReference>
<evidence type="ECO:0000256" key="1">
    <source>
        <dbReference type="SAM" id="MobiDB-lite"/>
    </source>
</evidence>
<accession>A0A2H1GI55</accession>
<proteinExistence type="predicted"/>
<gene>
    <name evidence="2" type="ORF">ZT1E4_G6494</name>
</gene>
<reference evidence="3" key="1">
    <citation type="submission" date="2017-05" db="EMBL/GenBank/DDBJ databases">
        <authorList>
            <person name="Song R."/>
            <person name="Chenine A.L."/>
            <person name="Ruprecht R.M."/>
        </authorList>
    </citation>
    <scope>NUCLEOTIDE SEQUENCE [LARGE SCALE GENOMIC DNA]</scope>
</reference>
<sequence length="107" mass="11683">MASSRPGPSGSKSTRRRANEPANDPETIETSTQTAVGDDEDAEGGPENPEEPIGHQDAANEGEEEPENPLQEEYTPPEGEEDDIDEQIRKEEAATARQERLLQLSLL</sequence>
<dbReference type="EMBL" id="LT854257">
    <property type="protein sequence ID" value="SMR53219.1"/>
    <property type="molecule type" value="Genomic_DNA"/>
</dbReference>